<dbReference type="PROSITE" id="PS51163">
    <property type="entry name" value="YRDC"/>
    <property type="match status" value="1"/>
</dbReference>
<dbReference type="InterPro" id="IPR017945">
    <property type="entry name" value="DHBP_synth_RibB-like_a/b_dom"/>
</dbReference>
<comment type="caution">
    <text evidence="2">The sequence shown here is derived from an EMBL/GenBank/DDBJ whole genome shotgun (WGS) entry which is preliminary data.</text>
</comment>
<dbReference type="PANTHER" id="PTHR42828:SF3">
    <property type="entry name" value="THREONYLCARBAMOYL-AMP SYNTHASE"/>
    <property type="match status" value="1"/>
</dbReference>
<dbReference type="NCBIfam" id="TIGR00057">
    <property type="entry name" value="L-threonylcarbamoyladenylate synthase"/>
    <property type="match status" value="1"/>
</dbReference>
<name>A0A1S1Z2X8_FLAPC</name>
<dbReference type="Gene3D" id="3.90.870.10">
    <property type="entry name" value="DHBP synthase"/>
    <property type="match status" value="1"/>
</dbReference>
<evidence type="ECO:0000259" key="1">
    <source>
        <dbReference type="PROSITE" id="PS51163"/>
    </source>
</evidence>
<feature type="domain" description="YrdC-like" evidence="1">
    <location>
        <begin position="14"/>
        <end position="202"/>
    </location>
</feature>
<dbReference type="GO" id="GO:0003725">
    <property type="term" value="F:double-stranded RNA binding"/>
    <property type="evidence" value="ECO:0007669"/>
    <property type="project" value="InterPro"/>
</dbReference>
<keyword evidence="3" id="KW-1185">Reference proteome</keyword>
<dbReference type="PANTHER" id="PTHR42828">
    <property type="entry name" value="DHBP SYNTHASE RIBB-LIKE ALPHA/BETA DOMAIN-CONTAINING PROTEIN"/>
    <property type="match status" value="1"/>
</dbReference>
<dbReference type="Pfam" id="PF01300">
    <property type="entry name" value="Sua5_yciO_yrdC"/>
    <property type="match status" value="1"/>
</dbReference>
<organism evidence="2 3">
    <name type="scientific">Flammeovirga pacifica</name>
    <dbReference type="NCBI Taxonomy" id="915059"/>
    <lineage>
        <taxon>Bacteria</taxon>
        <taxon>Pseudomonadati</taxon>
        <taxon>Bacteroidota</taxon>
        <taxon>Cytophagia</taxon>
        <taxon>Cytophagales</taxon>
        <taxon>Flammeovirgaceae</taxon>
        <taxon>Flammeovirga</taxon>
    </lineage>
</organism>
<accession>A0A1S1Z2X8</accession>
<dbReference type="EMBL" id="JRYR02000001">
    <property type="protein sequence ID" value="OHX67513.1"/>
    <property type="molecule type" value="Genomic_DNA"/>
</dbReference>
<dbReference type="RefSeq" id="WP_044229633.1">
    <property type="nucleotide sequence ID" value="NZ_JRYR02000001.1"/>
</dbReference>
<sequence length="208" mass="23312">MAEFFRINADNPQERLLMEVVKILKKGGLVIYPTDTVYGVGCDLNNTAALKKLLRFKGLKANKMNLSFICYDLSDITNYVKHIETPTFRILKKALPGPYTFIMNASSAVPKLVDTKKKEVGIRVPDNNIPRELVRLLGNPIVTTSLKQDDEILEYPTDPELIYEDYEKQVDAVIDGGFGNIHLSTVVNLTNGDFEVVREGAGDISEFQ</sequence>
<protein>
    <submittedName>
        <fullName evidence="2">Threonylcarbamoyl-AMP synthase</fullName>
    </submittedName>
</protein>
<dbReference type="SUPFAM" id="SSF55821">
    <property type="entry name" value="YrdC/RibB"/>
    <property type="match status" value="1"/>
</dbReference>
<evidence type="ECO:0000313" key="3">
    <source>
        <dbReference type="Proteomes" id="UP000179797"/>
    </source>
</evidence>
<dbReference type="OrthoDB" id="9814580at2"/>
<dbReference type="AlphaFoldDB" id="A0A1S1Z2X8"/>
<dbReference type="STRING" id="915059.NH26_14730"/>
<dbReference type="Proteomes" id="UP000179797">
    <property type="component" value="Unassembled WGS sequence"/>
</dbReference>
<evidence type="ECO:0000313" key="2">
    <source>
        <dbReference type="EMBL" id="OHX67513.1"/>
    </source>
</evidence>
<dbReference type="InterPro" id="IPR006070">
    <property type="entry name" value="Sua5-like_dom"/>
</dbReference>
<reference evidence="2 3" key="1">
    <citation type="journal article" date="2012" name="Int. J. Syst. Evol. Microbiol.">
        <title>Flammeovirga pacifica sp. nov., isolated from deep-sea sediment.</title>
        <authorList>
            <person name="Xu H."/>
            <person name="Fu Y."/>
            <person name="Yang N."/>
            <person name="Ding Z."/>
            <person name="Lai Q."/>
            <person name="Zeng R."/>
        </authorList>
    </citation>
    <scope>NUCLEOTIDE SEQUENCE [LARGE SCALE GENOMIC DNA]</scope>
    <source>
        <strain evidence="3">DSM 24597 / LMG 26175 / WPAGA1</strain>
    </source>
</reference>
<proteinExistence type="predicted"/>
<dbReference type="InterPro" id="IPR052532">
    <property type="entry name" value="SUA5_domain"/>
</dbReference>
<gene>
    <name evidence="2" type="ORF">NH26_14730</name>
</gene>